<organism evidence="2 3">
    <name type="scientific">Paracoccidioides brasiliensis</name>
    <dbReference type="NCBI Taxonomy" id="121759"/>
    <lineage>
        <taxon>Eukaryota</taxon>
        <taxon>Fungi</taxon>
        <taxon>Dikarya</taxon>
        <taxon>Ascomycota</taxon>
        <taxon>Pezizomycotina</taxon>
        <taxon>Eurotiomycetes</taxon>
        <taxon>Eurotiomycetidae</taxon>
        <taxon>Onygenales</taxon>
        <taxon>Ajellomycetaceae</taxon>
        <taxon>Paracoccidioides</taxon>
    </lineage>
</organism>
<feature type="region of interest" description="Disordered" evidence="1">
    <location>
        <begin position="101"/>
        <end position="129"/>
    </location>
</feature>
<evidence type="ECO:0000313" key="3">
    <source>
        <dbReference type="Proteomes" id="UP000242814"/>
    </source>
</evidence>
<accession>A0A1D2J6H1</accession>
<protein>
    <submittedName>
        <fullName evidence="2">Uncharacterized protein</fullName>
    </submittedName>
</protein>
<dbReference type="VEuPathDB" id="FungiDB:PADG_12418"/>
<sequence>MNLKICRSSISIQTPRHRAQNFSGRRFPIPSNLRSESEQIRMTGQSTRSHIRYFESQATDRNQNLDSRIDAGDNHWASLHSLFYDDDSDLSDTLMSIAINKRSPDYEDDEESDTSLTPQGSSSNDSDSCVSSQAKICWITKEVTWGLNLEPRVCVGESKDTSIAIDGGVRDPSDDLGTQCRSDDEFDSDGRTPPMLIKDGGVTTEEWMVDEILKSMLVEDNDQRMRWYSVE</sequence>
<gene>
    <name evidence="2" type="ORF">ACO22_06781</name>
</gene>
<evidence type="ECO:0000256" key="1">
    <source>
        <dbReference type="SAM" id="MobiDB-lite"/>
    </source>
</evidence>
<feature type="region of interest" description="Disordered" evidence="1">
    <location>
        <begin position="163"/>
        <end position="198"/>
    </location>
</feature>
<dbReference type="AlphaFoldDB" id="A0A1D2J6H1"/>
<dbReference type="EMBL" id="LZYO01000398">
    <property type="protein sequence ID" value="ODH13936.1"/>
    <property type="molecule type" value="Genomic_DNA"/>
</dbReference>
<name>A0A1D2J6H1_PARBR</name>
<dbReference type="Proteomes" id="UP000242814">
    <property type="component" value="Unassembled WGS sequence"/>
</dbReference>
<dbReference type="VEuPathDB" id="FungiDB:PABG_07528"/>
<comment type="caution">
    <text evidence="2">The sequence shown here is derived from an EMBL/GenBank/DDBJ whole genome shotgun (WGS) entry which is preliminary data.</text>
</comment>
<reference evidence="2 3" key="1">
    <citation type="submission" date="2016-06" db="EMBL/GenBank/DDBJ databases">
        <authorList>
            <person name="Kjaerup R.B."/>
            <person name="Dalgaard T.S."/>
            <person name="Juul-Madsen H.R."/>
        </authorList>
    </citation>
    <scope>NUCLEOTIDE SEQUENCE [LARGE SCALE GENOMIC DNA]</scope>
    <source>
        <strain evidence="2 3">Pb300</strain>
    </source>
</reference>
<proteinExistence type="predicted"/>
<evidence type="ECO:0000313" key="2">
    <source>
        <dbReference type="EMBL" id="ODH13936.1"/>
    </source>
</evidence>